<dbReference type="Proteomes" id="UP000199308">
    <property type="component" value="Unassembled WGS sequence"/>
</dbReference>
<dbReference type="SUPFAM" id="SSF50692">
    <property type="entry name" value="ADC-like"/>
    <property type="match status" value="1"/>
</dbReference>
<dbReference type="PANTHER" id="PTHR43105:SF9">
    <property type="entry name" value="NADPH-FE(3+) OXIDOREDUCTASE SUBUNIT ALPHA"/>
    <property type="match status" value="1"/>
</dbReference>
<dbReference type="InterPro" id="IPR041854">
    <property type="entry name" value="BFD-like_2Fe2S-bd_dom_sf"/>
</dbReference>
<dbReference type="SUPFAM" id="SSF53706">
    <property type="entry name" value="Formate dehydrogenase/DMSO reductase, domains 1-3"/>
    <property type="match status" value="1"/>
</dbReference>
<dbReference type="Gene3D" id="2.20.25.90">
    <property type="entry name" value="ADC-like domains"/>
    <property type="match status" value="1"/>
</dbReference>
<feature type="domain" description="4Fe-4S Mo/W bis-MGD-type" evidence="11">
    <location>
        <begin position="6"/>
        <end position="62"/>
    </location>
</feature>
<dbReference type="InterPro" id="IPR006656">
    <property type="entry name" value="Mopterin_OxRdtase"/>
</dbReference>
<organism evidence="12 13">
    <name type="scientific">Thalassotalea agarivorans</name>
    <name type="common">Thalassomonas agarivorans</name>
    <dbReference type="NCBI Taxonomy" id="349064"/>
    <lineage>
        <taxon>Bacteria</taxon>
        <taxon>Pseudomonadati</taxon>
        <taxon>Pseudomonadota</taxon>
        <taxon>Gammaproteobacteria</taxon>
        <taxon>Alteromonadales</taxon>
        <taxon>Colwelliaceae</taxon>
        <taxon>Thalassotalea</taxon>
    </lineage>
</organism>
<dbReference type="PROSITE" id="PS00551">
    <property type="entry name" value="MOLYBDOPTERIN_PROK_1"/>
    <property type="match status" value="1"/>
</dbReference>
<sequence length="886" mass="96847">MADKVPLLAQSTCAYCGVGCGVDIQLENGQAKAIKGSEDHPANFGRLCVKGSHLLDTIDLSGRLLTPQIDNTPCDWPTAVDHVADKLARTIEQYGPESVAFYVSGQLLTEDYYVANKLMKGYLGSANIDTNSRLCMSSAVASYTMALGEDVVPCDYQDLEQTDLLIMVGSNAAWTHPVLYQRIERAKQLNPDFKIVVIDPRRTFTSDIADHFLQIKPGSDAAFFNGLLCYLANNDGLDQQFLLRHTDDAEAAITAASEWTIDKVASYCQVPADSLTDIYKTFCQVDKAVTFYSMGINQSSSGVEKCLAIINCHLASGKIGKPGSGPFSITGQPNAMGGREVGGMANQLTAHLSLTDSAHTAAVQSFWQSPTIASKPGAKAVDLFQKMANGEIKFVWIMATNPMVSLPNRALVEQALSRCETVVVSDCNEHTDTMDFATVKLPATSWLEKDGTVTNAQRTISRQRGVHSPAGAAKHDWQIVSDVAQKMGFSGFDYQSPHQVFVEYAQLTGVAQQFNRVLDLSPLASLSTSQYQTMKPVQWPLNGQRPFANGKFSTSNGKAKLFAITPKAPVQQTTQALPFVLNSGRVRDQWHTMTRTGKADKLGLHQTQPEVMMHPFDAEQKGLSQGELVRVSNDLGHVIAPLNVSNTVRVGELFMAIHWNQQFASHANVSQLYQDVVDPISGQPESKHAPVAISAHPFAYYGTIQSKQTLEVQADYFVKSIGQASFQTNIAFETAPQDIFAWCKESTQLTGEWLSQSSENGTYIVCLQNQQLVFIGYFANAPIALHRDWINSLFAQNLLSLENLHLLLHGQISEEFNLGRQVCSCFNVREKTIIEAVKTGCNSVDKLGEKLKCGTNCGSCKAELGGIIKEHAPTFVIKDITSPETA</sequence>
<evidence type="ECO:0000256" key="5">
    <source>
        <dbReference type="ARBA" id="ARBA00022505"/>
    </source>
</evidence>
<evidence type="ECO:0000313" key="13">
    <source>
        <dbReference type="Proteomes" id="UP000199308"/>
    </source>
</evidence>
<dbReference type="SMART" id="SM00926">
    <property type="entry name" value="Molybdop_Fe4S4"/>
    <property type="match status" value="1"/>
</dbReference>
<dbReference type="GO" id="GO:0016020">
    <property type="term" value="C:membrane"/>
    <property type="evidence" value="ECO:0007669"/>
    <property type="project" value="TreeGrafter"/>
</dbReference>
<dbReference type="Gene3D" id="3.40.228.10">
    <property type="entry name" value="Dimethylsulfoxide Reductase, domain 2"/>
    <property type="match status" value="1"/>
</dbReference>
<dbReference type="Gene3D" id="3.40.50.740">
    <property type="match status" value="1"/>
</dbReference>
<reference evidence="12 13" key="1">
    <citation type="submission" date="2016-10" db="EMBL/GenBank/DDBJ databases">
        <authorList>
            <person name="de Groot N.N."/>
        </authorList>
    </citation>
    <scope>NUCLEOTIDE SEQUENCE [LARGE SCALE GENOMIC DNA]</scope>
    <source>
        <strain evidence="12 13">DSM 19706</strain>
    </source>
</reference>
<dbReference type="PANTHER" id="PTHR43105">
    <property type="entry name" value="RESPIRATORY NITRATE REDUCTASE"/>
    <property type="match status" value="1"/>
</dbReference>
<protein>
    <submittedName>
        <fullName evidence="12">Assimilatory nitrate reductase (NADH) alpha subunit apoprotein</fullName>
    </submittedName>
</protein>
<dbReference type="Gene3D" id="2.40.40.20">
    <property type="match status" value="1"/>
</dbReference>
<proteinExistence type="inferred from homology"/>
<dbReference type="GO" id="GO:0042128">
    <property type="term" value="P:nitrate assimilation"/>
    <property type="evidence" value="ECO:0007669"/>
    <property type="project" value="UniProtKB-KW"/>
</dbReference>
<dbReference type="RefSeq" id="WP_093328656.1">
    <property type="nucleotide sequence ID" value="NZ_AP027363.1"/>
</dbReference>
<evidence type="ECO:0000256" key="3">
    <source>
        <dbReference type="ARBA" id="ARBA00008747"/>
    </source>
</evidence>
<dbReference type="GO" id="GO:0016491">
    <property type="term" value="F:oxidoreductase activity"/>
    <property type="evidence" value="ECO:0007669"/>
    <property type="project" value="UniProtKB-KW"/>
</dbReference>
<dbReference type="CDD" id="cd02754">
    <property type="entry name" value="MopB_Nitrate-R-NapA-like"/>
    <property type="match status" value="1"/>
</dbReference>
<evidence type="ECO:0000256" key="1">
    <source>
        <dbReference type="ARBA" id="ARBA00001942"/>
    </source>
</evidence>
<keyword evidence="4" id="KW-0004">4Fe-4S</keyword>
<gene>
    <name evidence="12" type="ORF">SAMN05660429_01320</name>
</gene>
<keyword evidence="7" id="KW-0560">Oxidoreductase</keyword>
<dbReference type="Gene3D" id="1.10.10.1100">
    <property type="entry name" value="BFD-like [2Fe-2S]-binding domain"/>
    <property type="match status" value="1"/>
</dbReference>
<dbReference type="PROSITE" id="PS51669">
    <property type="entry name" value="4FE4S_MOW_BIS_MGD"/>
    <property type="match status" value="1"/>
</dbReference>
<evidence type="ECO:0000256" key="9">
    <source>
        <dbReference type="ARBA" id="ARBA00023014"/>
    </source>
</evidence>
<dbReference type="GO" id="GO:0046872">
    <property type="term" value="F:metal ion binding"/>
    <property type="evidence" value="ECO:0007669"/>
    <property type="project" value="UniProtKB-KW"/>
</dbReference>
<evidence type="ECO:0000256" key="10">
    <source>
        <dbReference type="ARBA" id="ARBA00023063"/>
    </source>
</evidence>
<dbReference type="CDD" id="cd02791">
    <property type="entry name" value="MopB_CT_Nitrate-R-NapA-like"/>
    <property type="match status" value="1"/>
</dbReference>
<dbReference type="GO" id="GO:0051539">
    <property type="term" value="F:4 iron, 4 sulfur cluster binding"/>
    <property type="evidence" value="ECO:0007669"/>
    <property type="project" value="UniProtKB-KW"/>
</dbReference>
<evidence type="ECO:0000256" key="6">
    <source>
        <dbReference type="ARBA" id="ARBA00022723"/>
    </source>
</evidence>
<keyword evidence="13" id="KW-1185">Reference proteome</keyword>
<keyword evidence="9" id="KW-0411">Iron-sulfur</keyword>
<dbReference type="InterPro" id="IPR041957">
    <property type="entry name" value="CT_Nitrate-R-NapA-like"/>
</dbReference>
<dbReference type="InterPro" id="IPR007419">
    <property type="entry name" value="BFD-like_2Fe2S-bd_dom"/>
</dbReference>
<dbReference type="InterPro" id="IPR006963">
    <property type="entry name" value="Mopterin_OxRdtase_4Fe-4S_dom"/>
</dbReference>
<dbReference type="AlphaFoldDB" id="A0A1I0CUF9"/>
<dbReference type="GO" id="GO:0043546">
    <property type="term" value="F:molybdopterin cofactor binding"/>
    <property type="evidence" value="ECO:0007669"/>
    <property type="project" value="InterPro"/>
</dbReference>
<dbReference type="InterPro" id="IPR006657">
    <property type="entry name" value="MoPterin_dinucl-bd_dom"/>
</dbReference>
<comment type="cofactor">
    <cofactor evidence="1">
        <name>Mo-bis(molybdopterin guanine dinucleotide)</name>
        <dbReference type="ChEBI" id="CHEBI:60539"/>
    </cofactor>
</comment>
<dbReference type="GO" id="GO:0045333">
    <property type="term" value="P:cellular respiration"/>
    <property type="evidence" value="ECO:0007669"/>
    <property type="project" value="UniProtKB-ARBA"/>
</dbReference>
<evidence type="ECO:0000256" key="7">
    <source>
        <dbReference type="ARBA" id="ARBA00023002"/>
    </source>
</evidence>
<dbReference type="InterPro" id="IPR009010">
    <property type="entry name" value="Asp_de-COase-like_dom_sf"/>
</dbReference>
<dbReference type="Pfam" id="PF01568">
    <property type="entry name" value="Molydop_binding"/>
    <property type="match status" value="1"/>
</dbReference>
<dbReference type="EMBL" id="FOHK01000005">
    <property type="protein sequence ID" value="SET22929.1"/>
    <property type="molecule type" value="Genomic_DNA"/>
</dbReference>
<dbReference type="OrthoDB" id="9810782at2"/>
<keyword evidence="10" id="KW-0534">Nitrate assimilation</keyword>
<keyword evidence="6" id="KW-0479">Metal-binding</keyword>
<dbReference type="InterPro" id="IPR050123">
    <property type="entry name" value="Prok_molybdopt-oxidoreductase"/>
</dbReference>
<dbReference type="Pfam" id="PF04324">
    <property type="entry name" value="Fer2_BFD"/>
    <property type="match status" value="1"/>
</dbReference>
<dbReference type="GO" id="GO:1990204">
    <property type="term" value="C:oxidoreductase complex"/>
    <property type="evidence" value="ECO:0007669"/>
    <property type="project" value="UniProtKB-ARBA"/>
</dbReference>
<keyword evidence="5" id="KW-0500">Molybdenum</keyword>
<dbReference type="Pfam" id="PF00384">
    <property type="entry name" value="Molybdopterin"/>
    <property type="match status" value="1"/>
</dbReference>
<evidence type="ECO:0000256" key="2">
    <source>
        <dbReference type="ARBA" id="ARBA00001966"/>
    </source>
</evidence>
<evidence type="ECO:0000259" key="11">
    <source>
        <dbReference type="PROSITE" id="PS51669"/>
    </source>
</evidence>
<dbReference type="InterPro" id="IPR027467">
    <property type="entry name" value="MopterinOxRdtase_cofactor_BS"/>
</dbReference>
<dbReference type="Pfam" id="PF04879">
    <property type="entry name" value="Molybdop_Fe4S4"/>
    <property type="match status" value="1"/>
</dbReference>
<evidence type="ECO:0000256" key="8">
    <source>
        <dbReference type="ARBA" id="ARBA00023004"/>
    </source>
</evidence>
<keyword evidence="8" id="KW-0408">Iron</keyword>
<evidence type="ECO:0000313" key="12">
    <source>
        <dbReference type="EMBL" id="SET22929.1"/>
    </source>
</evidence>
<dbReference type="STRING" id="349064.SAMN05660429_01320"/>
<comment type="similarity">
    <text evidence="3">Belongs to the prokaryotic molybdopterin-containing oxidoreductase family. NasA/NapA/NarB subfamily.</text>
</comment>
<evidence type="ECO:0000256" key="4">
    <source>
        <dbReference type="ARBA" id="ARBA00022485"/>
    </source>
</evidence>
<accession>A0A1I0CUF9</accession>
<comment type="cofactor">
    <cofactor evidence="2">
        <name>[4Fe-4S] cluster</name>
        <dbReference type="ChEBI" id="CHEBI:49883"/>
    </cofactor>
</comment>
<name>A0A1I0CUF9_THASX</name>